<proteinExistence type="predicted"/>
<dbReference type="EMBL" id="CYPR01000055">
    <property type="protein sequence ID" value="CUH33014.1"/>
    <property type="molecule type" value="Genomic_DNA"/>
</dbReference>
<feature type="chain" id="PRO_5005810119" description="Lysozyme inhibitor LprI N-terminal domain-containing protein" evidence="1">
    <location>
        <begin position="18"/>
        <end position="158"/>
    </location>
</feature>
<dbReference type="STRING" id="313367.JSE7799_00962"/>
<dbReference type="AlphaFoldDB" id="A0A0M7B642"/>
<dbReference type="Proteomes" id="UP000049455">
    <property type="component" value="Unassembled WGS sequence"/>
</dbReference>
<gene>
    <name evidence="2" type="ORF">JSE7799_00962</name>
</gene>
<feature type="signal peptide" evidence="1">
    <location>
        <begin position="1"/>
        <end position="17"/>
    </location>
</feature>
<evidence type="ECO:0000313" key="2">
    <source>
        <dbReference type="EMBL" id="CUH33014.1"/>
    </source>
</evidence>
<keyword evidence="1" id="KW-0732">Signal</keyword>
<sequence length="158" mass="16288">MRVLALLALLLPVPALAQDDPAACVIETAGTAGAEQACLREALARCDTAPATACVVQASQTLSERAAAVAGTFSADMVDAAAARLPEAEGNRLVEAYRLYLKEDGTGACADGDLERDLMTHLSEEVSAGAVCELLAETARLRAITAVADVVHDVLGPR</sequence>
<evidence type="ECO:0000256" key="1">
    <source>
        <dbReference type="SAM" id="SignalP"/>
    </source>
</evidence>
<accession>A0A0M7B642</accession>
<protein>
    <recommendedName>
        <fullName evidence="4">Lysozyme inhibitor LprI N-terminal domain-containing protein</fullName>
    </recommendedName>
</protein>
<evidence type="ECO:0008006" key="4">
    <source>
        <dbReference type="Google" id="ProtNLM"/>
    </source>
</evidence>
<name>A0A0M7B642_9RHOB</name>
<keyword evidence="3" id="KW-1185">Reference proteome</keyword>
<dbReference type="RefSeq" id="WP_144431562.1">
    <property type="nucleotide sequence ID" value="NZ_CYPR01000055.1"/>
</dbReference>
<reference evidence="2 3" key="1">
    <citation type="submission" date="2015-09" db="EMBL/GenBank/DDBJ databases">
        <authorList>
            <person name="Jackson K.R."/>
            <person name="Lunt B.L."/>
            <person name="Fisher J.N.B."/>
            <person name="Gardner A.V."/>
            <person name="Bailey M.E."/>
            <person name="Deus L.M."/>
            <person name="Earl A.S."/>
            <person name="Gibby P.D."/>
            <person name="Hartmann K.A."/>
            <person name="Liu J.E."/>
            <person name="Manci A.M."/>
            <person name="Nielsen D.A."/>
            <person name="Solomon M.B."/>
            <person name="Breakwell D.P."/>
            <person name="Burnett S.H."/>
            <person name="Grose J.H."/>
        </authorList>
    </citation>
    <scope>NUCLEOTIDE SEQUENCE [LARGE SCALE GENOMIC DNA]</scope>
    <source>
        <strain evidence="2 3">CECT 7799</strain>
    </source>
</reference>
<evidence type="ECO:0000313" key="3">
    <source>
        <dbReference type="Proteomes" id="UP000049455"/>
    </source>
</evidence>
<organism evidence="2 3">
    <name type="scientific">Jannaschia seosinensis</name>
    <dbReference type="NCBI Taxonomy" id="313367"/>
    <lineage>
        <taxon>Bacteria</taxon>
        <taxon>Pseudomonadati</taxon>
        <taxon>Pseudomonadota</taxon>
        <taxon>Alphaproteobacteria</taxon>
        <taxon>Rhodobacterales</taxon>
        <taxon>Roseobacteraceae</taxon>
        <taxon>Jannaschia</taxon>
    </lineage>
</organism>